<evidence type="ECO:0000259" key="1">
    <source>
        <dbReference type="PROSITE" id="PS50943"/>
    </source>
</evidence>
<dbReference type="EMBL" id="BAAAZG010000038">
    <property type="protein sequence ID" value="GAA4085046.1"/>
    <property type="molecule type" value="Genomic_DNA"/>
</dbReference>
<dbReference type="PROSITE" id="PS50943">
    <property type="entry name" value="HTH_CROC1"/>
    <property type="match status" value="1"/>
</dbReference>
<dbReference type="InterPro" id="IPR001387">
    <property type="entry name" value="Cro/C1-type_HTH"/>
</dbReference>
<evidence type="ECO:0000313" key="3">
    <source>
        <dbReference type="Proteomes" id="UP001500683"/>
    </source>
</evidence>
<organism evidence="2 3">
    <name type="scientific">Actinomadura miaoliensis</name>
    <dbReference type="NCBI Taxonomy" id="430685"/>
    <lineage>
        <taxon>Bacteria</taxon>
        <taxon>Bacillati</taxon>
        <taxon>Actinomycetota</taxon>
        <taxon>Actinomycetes</taxon>
        <taxon>Streptosporangiales</taxon>
        <taxon>Thermomonosporaceae</taxon>
        <taxon>Actinomadura</taxon>
    </lineage>
</organism>
<dbReference type="SMART" id="SM00530">
    <property type="entry name" value="HTH_XRE"/>
    <property type="match status" value="1"/>
</dbReference>
<gene>
    <name evidence="2" type="ORF">GCM10022214_51280</name>
</gene>
<evidence type="ECO:0000313" key="2">
    <source>
        <dbReference type="EMBL" id="GAA4085046.1"/>
    </source>
</evidence>
<proteinExistence type="predicted"/>
<feature type="domain" description="HTH cro/C1-type" evidence="1">
    <location>
        <begin position="18"/>
        <end position="74"/>
    </location>
</feature>
<name>A0ABP7WAX5_9ACTN</name>
<dbReference type="CDD" id="cd00093">
    <property type="entry name" value="HTH_XRE"/>
    <property type="match status" value="1"/>
</dbReference>
<dbReference type="Gene3D" id="1.10.260.40">
    <property type="entry name" value="lambda repressor-like DNA-binding domains"/>
    <property type="match status" value="1"/>
</dbReference>
<dbReference type="InterPro" id="IPR010982">
    <property type="entry name" value="Lambda_DNA-bd_dom_sf"/>
</dbReference>
<dbReference type="Pfam" id="PF01381">
    <property type="entry name" value="HTH_3"/>
    <property type="match status" value="1"/>
</dbReference>
<sequence length="134" mass="15126">MNMSNQPAPEHIQAGRLIRDRRNDLGLTQAQVAAEGGPSVKLLSQLENGHRWDSLSARSLTRLEKVLQLPKNTLTTQLSAAAYPEWIGEDLGLRRIWDITELPEHEREIAIRSLITYRQAMTDQGMPKSQDRSA</sequence>
<dbReference type="Proteomes" id="UP001500683">
    <property type="component" value="Unassembled WGS sequence"/>
</dbReference>
<reference evidence="3" key="1">
    <citation type="journal article" date="2019" name="Int. J. Syst. Evol. Microbiol.">
        <title>The Global Catalogue of Microorganisms (GCM) 10K type strain sequencing project: providing services to taxonomists for standard genome sequencing and annotation.</title>
        <authorList>
            <consortium name="The Broad Institute Genomics Platform"/>
            <consortium name="The Broad Institute Genome Sequencing Center for Infectious Disease"/>
            <person name="Wu L."/>
            <person name="Ma J."/>
        </authorList>
    </citation>
    <scope>NUCLEOTIDE SEQUENCE [LARGE SCALE GENOMIC DNA]</scope>
    <source>
        <strain evidence="3">JCM 16702</strain>
    </source>
</reference>
<dbReference type="SUPFAM" id="SSF47413">
    <property type="entry name" value="lambda repressor-like DNA-binding domains"/>
    <property type="match status" value="1"/>
</dbReference>
<keyword evidence="3" id="KW-1185">Reference proteome</keyword>
<comment type="caution">
    <text evidence="2">The sequence shown here is derived from an EMBL/GenBank/DDBJ whole genome shotgun (WGS) entry which is preliminary data.</text>
</comment>
<protein>
    <recommendedName>
        <fullName evidence="1">HTH cro/C1-type domain-containing protein</fullName>
    </recommendedName>
</protein>
<accession>A0ABP7WAX5</accession>